<name>A0A0E9V5V1_ANGAN</name>
<organism evidence="1">
    <name type="scientific">Anguilla anguilla</name>
    <name type="common">European freshwater eel</name>
    <name type="synonym">Muraena anguilla</name>
    <dbReference type="NCBI Taxonomy" id="7936"/>
    <lineage>
        <taxon>Eukaryota</taxon>
        <taxon>Metazoa</taxon>
        <taxon>Chordata</taxon>
        <taxon>Craniata</taxon>
        <taxon>Vertebrata</taxon>
        <taxon>Euteleostomi</taxon>
        <taxon>Actinopterygii</taxon>
        <taxon>Neopterygii</taxon>
        <taxon>Teleostei</taxon>
        <taxon>Anguilliformes</taxon>
        <taxon>Anguillidae</taxon>
        <taxon>Anguilla</taxon>
    </lineage>
</organism>
<reference evidence="1" key="2">
    <citation type="journal article" date="2015" name="Fish Shellfish Immunol.">
        <title>Early steps in the European eel (Anguilla anguilla)-Vibrio vulnificus interaction in the gills: Role of the RtxA13 toxin.</title>
        <authorList>
            <person name="Callol A."/>
            <person name="Pajuelo D."/>
            <person name="Ebbesson L."/>
            <person name="Teles M."/>
            <person name="MacKenzie S."/>
            <person name="Amaro C."/>
        </authorList>
    </citation>
    <scope>NUCLEOTIDE SEQUENCE</scope>
</reference>
<dbReference type="AlphaFoldDB" id="A0A0E9V5V1"/>
<reference evidence="1" key="1">
    <citation type="submission" date="2014-11" db="EMBL/GenBank/DDBJ databases">
        <authorList>
            <person name="Amaro Gonzalez C."/>
        </authorList>
    </citation>
    <scope>NUCLEOTIDE SEQUENCE</scope>
</reference>
<sequence length="37" mass="4455">MLAHRLQLYLFGDHSYILFKWRDNTVVQSSLKINAYI</sequence>
<proteinExistence type="predicted"/>
<accession>A0A0E9V5V1</accession>
<dbReference type="EMBL" id="GBXM01035165">
    <property type="protein sequence ID" value="JAH73412.1"/>
    <property type="molecule type" value="Transcribed_RNA"/>
</dbReference>
<protein>
    <submittedName>
        <fullName evidence="1">Uncharacterized protein</fullName>
    </submittedName>
</protein>
<evidence type="ECO:0000313" key="1">
    <source>
        <dbReference type="EMBL" id="JAH73412.1"/>
    </source>
</evidence>